<gene>
    <name evidence="3" type="ORF">KZZ10_12105</name>
</gene>
<dbReference type="RefSeq" id="WP_259661793.1">
    <property type="nucleotide sequence ID" value="NZ_JAHXRI010000010.1"/>
</dbReference>
<dbReference type="Pfam" id="PF05425">
    <property type="entry name" value="CopD"/>
    <property type="match status" value="1"/>
</dbReference>
<protein>
    <submittedName>
        <fullName evidence="3">CopD family protein</fullName>
    </submittedName>
</protein>
<reference evidence="3" key="1">
    <citation type="submission" date="2021-07" db="EMBL/GenBank/DDBJ databases">
        <title>New genus and species of the family Alcaligenaceae.</title>
        <authorList>
            <person name="Hahn M.W."/>
        </authorList>
    </citation>
    <scope>NUCLEOTIDE SEQUENCE</scope>
    <source>
        <strain evidence="3">LF4-65</strain>
    </source>
</reference>
<dbReference type="AlphaFoldDB" id="A0A953NDK5"/>
<feature type="transmembrane region" description="Helical" evidence="1">
    <location>
        <begin position="128"/>
        <end position="149"/>
    </location>
</feature>
<evidence type="ECO:0000256" key="1">
    <source>
        <dbReference type="SAM" id="Phobius"/>
    </source>
</evidence>
<dbReference type="GO" id="GO:0016020">
    <property type="term" value="C:membrane"/>
    <property type="evidence" value="ECO:0007669"/>
    <property type="project" value="InterPro"/>
</dbReference>
<dbReference type="Proteomes" id="UP000739565">
    <property type="component" value="Unassembled WGS sequence"/>
</dbReference>
<feature type="domain" description="Copper resistance protein D" evidence="2">
    <location>
        <begin position="48"/>
        <end position="147"/>
    </location>
</feature>
<feature type="transmembrane region" description="Helical" evidence="1">
    <location>
        <begin position="82"/>
        <end position="102"/>
    </location>
</feature>
<keyword evidence="1" id="KW-0812">Transmembrane</keyword>
<proteinExistence type="predicted"/>
<evidence type="ECO:0000313" key="4">
    <source>
        <dbReference type="Proteomes" id="UP000739565"/>
    </source>
</evidence>
<accession>A0A953NDK5</accession>
<evidence type="ECO:0000259" key="2">
    <source>
        <dbReference type="Pfam" id="PF05425"/>
    </source>
</evidence>
<feature type="transmembrane region" description="Helical" evidence="1">
    <location>
        <begin position="52"/>
        <end position="75"/>
    </location>
</feature>
<keyword evidence="1" id="KW-0472">Membrane</keyword>
<comment type="caution">
    <text evidence="3">The sequence shown here is derived from an EMBL/GenBank/DDBJ whole genome shotgun (WGS) entry which is preliminary data.</text>
</comment>
<sequence>MLMASLVVLHLLAALVWVGGMFFAHTALRPTAASVLQPPERLTLISGVFGRFFIWVKGAILVLFISGFGLIHFLGNFGKLGWYVHTMLLIAVVMTVIFAYIYGGPFRMLKSAVAAKDWPTGGLALAKIRPLIFTNLILGLITVAIGAGGRYL</sequence>
<name>A0A953NDK5_9BURK</name>
<organism evidence="3 4">
    <name type="scientific">Zwartia hollandica</name>
    <dbReference type="NCBI Taxonomy" id="324606"/>
    <lineage>
        <taxon>Bacteria</taxon>
        <taxon>Pseudomonadati</taxon>
        <taxon>Pseudomonadota</taxon>
        <taxon>Betaproteobacteria</taxon>
        <taxon>Burkholderiales</taxon>
        <taxon>Alcaligenaceae</taxon>
        <taxon>Zwartia</taxon>
    </lineage>
</organism>
<evidence type="ECO:0000313" key="3">
    <source>
        <dbReference type="EMBL" id="MBZ1351390.1"/>
    </source>
</evidence>
<keyword evidence="4" id="KW-1185">Reference proteome</keyword>
<dbReference type="InterPro" id="IPR008457">
    <property type="entry name" value="Cu-R_CopD_dom"/>
</dbReference>
<keyword evidence="1" id="KW-1133">Transmembrane helix</keyword>
<dbReference type="EMBL" id="JAHXRI010000010">
    <property type="protein sequence ID" value="MBZ1351390.1"/>
    <property type="molecule type" value="Genomic_DNA"/>
</dbReference>